<dbReference type="Pfam" id="PF02214">
    <property type="entry name" value="BTB_2"/>
    <property type="match status" value="1"/>
</dbReference>
<keyword evidence="3" id="KW-1185">Reference proteome</keyword>
<dbReference type="InterPro" id="IPR000210">
    <property type="entry name" value="BTB/POZ_dom"/>
</dbReference>
<dbReference type="EMBL" id="ADBJ01000038">
    <property type="protein sequence ID" value="EFA78237.1"/>
    <property type="molecule type" value="Genomic_DNA"/>
</dbReference>
<evidence type="ECO:0000259" key="1">
    <source>
        <dbReference type="PROSITE" id="PS50097"/>
    </source>
</evidence>
<evidence type="ECO:0000313" key="3">
    <source>
        <dbReference type="Proteomes" id="UP000001396"/>
    </source>
</evidence>
<dbReference type="InParanoid" id="D3BK07"/>
<accession>D3BK07</accession>
<dbReference type="GeneID" id="31364364"/>
<dbReference type="AlphaFoldDB" id="D3BK07"/>
<dbReference type="InterPro" id="IPR011333">
    <property type="entry name" value="SKP1/BTB/POZ_sf"/>
</dbReference>
<dbReference type="Gene3D" id="3.30.710.10">
    <property type="entry name" value="Potassium Channel Kv1.1, Chain A"/>
    <property type="match status" value="1"/>
</dbReference>
<evidence type="ECO:0000313" key="2">
    <source>
        <dbReference type="EMBL" id="EFA78237.1"/>
    </source>
</evidence>
<dbReference type="GO" id="GO:0051260">
    <property type="term" value="P:protein homooligomerization"/>
    <property type="evidence" value="ECO:0007669"/>
    <property type="project" value="InterPro"/>
</dbReference>
<dbReference type="SUPFAM" id="SSF54695">
    <property type="entry name" value="POZ domain"/>
    <property type="match status" value="1"/>
</dbReference>
<organism evidence="2 3">
    <name type="scientific">Heterostelium pallidum (strain ATCC 26659 / Pp 5 / PN500)</name>
    <name type="common">Cellular slime mold</name>
    <name type="synonym">Polysphondylium pallidum</name>
    <dbReference type="NCBI Taxonomy" id="670386"/>
    <lineage>
        <taxon>Eukaryota</taxon>
        <taxon>Amoebozoa</taxon>
        <taxon>Evosea</taxon>
        <taxon>Eumycetozoa</taxon>
        <taxon>Dictyostelia</taxon>
        <taxon>Acytosteliales</taxon>
        <taxon>Acytosteliaceae</taxon>
        <taxon>Heterostelium</taxon>
    </lineage>
</organism>
<feature type="domain" description="BTB" evidence="1">
    <location>
        <begin position="82"/>
        <end position="151"/>
    </location>
</feature>
<gene>
    <name evidence="2" type="ORF">PPL_08888</name>
</gene>
<dbReference type="InterPro" id="IPR045068">
    <property type="entry name" value="BACURD1-3"/>
</dbReference>
<dbReference type="PROSITE" id="PS50097">
    <property type="entry name" value="BTB"/>
    <property type="match status" value="1"/>
</dbReference>
<dbReference type="CDD" id="cd18316">
    <property type="entry name" value="BTB_POZ_KCTD-like"/>
    <property type="match status" value="1"/>
</dbReference>
<dbReference type="SMART" id="SM00225">
    <property type="entry name" value="BTB"/>
    <property type="match status" value="1"/>
</dbReference>
<dbReference type="InterPro" id="IPR003131">
    <property type="entry name" value="T1-type_BTB"/>
</dbReference>
<dbReference type="PANTHER" id="PTHR11145:SF8">
    <property type="entry name" value="RE57120P"/>
    <property type="match status" value="1"/>
</dbReference>
<name>D3BK07_HETP5</name>
<sequence length="255" mass="29219">MKEDLLRQLNNINNSNSCNNSSYNLNSSGVSSITSTSSNDLSSFNNFKGCSICKCPHHQQQQLQEQHLQLQQALYNNKNNESLVKLNVGGQRFITTRDTLLSKGENFFSSLLNGCIPSFKDEKGYIFIDRNGRYFNFILEYLRTGFVDISQDIKIEAIFREADFYCIHGFQLQWLAQQLHKSAAVSRAASSSRMIEKDNNEDDETNVVNNVVNIINDVNNHHVNHHTNTTVRRRQLSNQDLRWSLGALVERLLKI</sequence>
<dbReference type="Proteomes" id="UP000001396">
    <property type="component" value="Unassembled WGS sequence"/>
</dbReference>
<proteinExistence type="predicted"/>
<dbReference type="RefSeq" id="XP_020430362.1">
    <property type="nucleotide sequence ID" value="XM_020579687.1"/>
</dbReference>
<reference evidence="2 3" key="1">
    <citation type="journal article" date="2011" name="Genome Res.">
        <title>Phylogeny-wide analysis of social amoeba genomes highlights ancient origins for complex intercellular communication.</title>
        <authorList>
            <person name="Heidel A.J."/>
            <person name="Lawal H.M."/>
            <person name="Felder M."/>
            <person name="Schilde C."/>
            <person name="Helps N.R."/>
            <person name="Tunggal B."/>
            <person name="Rivero F."/>
            <person name="John U."/>
            <person name="Schleicher M."/>
            <person name="Eichinger L."/>
            <person name="Platzer M."/>
            <person name="Noegel A.A."/>
            <person name="Schaap P."/>
            <person name="Gloeckner G."/>
        </authorList>
    </citation>
    <scope>NUCLEOTIDE SEQUENCE [LARGE SCALE GENOMIC DNA]</scope>
    <source>
        <strain evidence="3">ATCC 26659 / Pp 5 / PN500</strain>
    </source>
</reference>
<comment type="caution">
    <text evidence="2">The sequence shown here is derived from an EMBL/GenBank/DDBJ whole genome shotgun (WGS) entry which is preliminary data.</text>
</comment>
<dbReference type="PANTHER" id="PTHR11145">
    <property type="entry name" value="BTB/POZ DOMAIN-CONTAINING ADAPTER FOR CUL3-MEDIATED RHOA DEGRADATION PROTEIN FAMILY MEMBER"/>
    <property type="match status" value="1"/>
</dbReference>
<protein>
    <recommendedName>
        <fullName evidence="1">BTB domain-containing protein</fullName>
    </recommendedName>
</protein>